<evidence type="ECO:0000313" key="3">
    <source>
        <dbReference type="WBParaSite" id="PEQ_0000991101-mRNA-1"/>
    </source>
</evidence>
<dbReference type="WBParaSite" id="PEQ_0000991101-mRNA-1">
    <property type="protein sequence ID" value="PEQ_0000991101-mRNA-1"/>
    <property type="gene ID" value="PEQ_0000991101"/>
</dbReference>
<dbReference type="PANTHER" id="PTHR43943:SF2">
    <property type="entry name" value="DEHYDROGENASE_REDUCTASE 4"/>
    <property type="match status" value="1"/>
</dbReference>
<dbReference type="InterPro" id="IPR036291">
    <property type="entry name" value="NAD(P)-bd_dom_sf"/>
</dbReference>
<reference evidence="3" key="1">
    <citation type="submission" date="2022-11" db="UniProtKB">
        <authorList>
            <consortium name="WormBaseParasite"/>
        </authorList>
    </citation>
    <scope>IDENTIFICATION</scope>
</reference>
<dbReference type="Gene3D" id="3.40.50.720">
    <property type="entry name" value="NAD(P)-binding Rossmann-like Domain"/>
    <property type="match status" value="2"/>
</dbReference>
<dbReference type="PRINTS" id="PR00081">
    <property type="entry name" value="GDHRDH"/>
</dbReference>
<evidence type="ECO:0000313" key="2">
    <source>
        <dbReference type="Proteomes" id="UP000887564"/>
    </source>
</evidence>
<protein>
    <submittedName>
        <fullName evidence="3">Uncharacterized protein</fullName>
    </submittedName>
</protein>
<organism evidence="2 3">
    <name type="scientific">Parascaris equorum</name>
    <name type="common">Equine roundworm</name>
    <dbReference type="NCBI Taxonomy" id="6256"/>
    <lineage>
        <taxon>Eukaryota</taxon>
        <taxon>Metazoa</taxon>
        <taxon>Ecdysozoa</taxon>
        <taxon>Nematoda</taxon>
        <taxon>Chromadorea</taxon>
        <taxon>Rhabditida</taxon>
        <taxon>Spirurina</taxon>
        <taxon>Ascaridomorpha</taxon>
        <taxon>Ascaridoidea</taxon>
        <taxon>Ascarididae</taxon>
        <taxon>Parascaris</taxon>
    </lineage>
</organism>
<dbReference type="PANTHER" id="PTHR43943">
    <property type="entry name" value="DEHYDROGENASE/REDUCTASE (SDR FAMILY) MEMBER 4"/>
    <property type="match status" value="1"/>
</dbReference>
<comment type="similarity">
    <text evidence="1">Belongs to the short-chain dehydrogenases/reductases (SDR) family.</text>
</comment>
<accession>A0A914S6S6</accession>
<dbReference type="Pfam" id="PF13561">
    <property type="entry name" value="adh_short_C2"/>
    <property type="match status" value="1"/>
</dbReference>
<evidence type="ECO:0000256" key="1">
    <source>
        <dbReference type="ARBA" id="ARBA00006484"/>
    </source>
</evidence>
<dbReference type="Proteomes" id="UP000887564">
    <property type="component" value="Unplaced"/>
</dbReference>
<proteinExistence type="inferred from homology"/>
<sequence>MKFGGVDYVVANMGDNMIRGDVMDMNETQFDDMLERYLTIPFRLAQDAMPLLERSGYVQYYSLEFMETVRFDETIFKTNCDFDMSDTIRVVTGDGSGAVWDKPSNQEVEKLCAMIPAGRIGRPHDCTGVIAFLLSDRAKYITGENVVIAGGVCVRF</sequence>
<dbReference type="AlphaFoldDB" id="A0A914S6S6"/>
<dbReference type="InterPro" id="IPR002347">
    <property type="entry name" value="SDR_fam"/>
</dbReference>
<keyword evidence="2" id="KW-1185">Reference proteome</keyword>
<name>A0A914S6S6_PAREQ</name>
<dbReference type="SUPFAM" id="SSF51735">
    <property type="entry name" value="NAD(P)-binding Rossmann-fold domains"/>
    <property type="match status" value="1"/>
</dbReference>
<dbReference type="GO" id="GO:0004090">
    <property type="term" value="F:carbonyl reductase (NADPH) activity"/>
    <property type="evidence" value="ECO:0007669"/>
    <property type="project" value="TreeGrafter"/>
</dbReference>